<dbReference type="Proteomes" id="UP000281343">
    <property type="component" value="Unassembled WGS sequence"/>
</dbReference>
<keyword evidence="4" id="KW-0408">Iron</keyword>
<dbReference type="InterPro" id="IPR009050">
    <property type="entry name" value="Globin-like_sf"/>
</dbReference>
<evidence type="ECO:0000259" key="6">
    <source>
        <dbReference type="PROSITE" id="PS01033"/>
    </source>
</evidence>
<protein>
    <submittedName>
        <fullName evidence="7">Hemin receptor</fullName>
    </submittedName>
</protein>
<dbReference type="InterPro" id="IPR000971">
    <property type="entry name" value="Globin"/>
</dbReference>
<proteinExistence type="inferred from homology"/>
<dbReference type="GO" id="GO:0008941">
    <property type="term" value="F:nitric oxide dioxygenase NAD(P)H activity"/>
    <property type="evidence" value="ECO:0007669"/>
    <property type="project" value="TreeGrafter"/>
</dbReference>
<name>A0A3L9Y216_9RHOB</name>
<evidence type="ECO:0000256" key="2">
    <source>
        <dbReference type="ARBA" id="ARBA00022621"/>
    </source>
</evidence>
<dbReference type="PANTHER" id="PTHR43396:SF3">
    <property type="entry name" value="FLAVOHEMOPROTEIN"/>
    <property type="match status" value="1"/>
</dbReference>
<dbReference type="GO" id="GO:0005344">
    <property type="term" value="F:oxygen carrier activity"/>
    <property type="evidence" value="ECO:0007669"/>
    <property type="project" value="UniProtKB-KW"/>
</dbReference>
<dbReference type="OrthoDB" id="3213438at2"/>
<organism evidence="7 8">
    <name type="scientific">Rhodophyticola porphyridii</name>
    <dbReference type="NCBI Taxonomy" id="1852017"/>
    <lineage>
        <taxon>Bacteria</taxon>
        <taxon>Pseudomonadati</taxon>
        <taxon>Pseudomonadota</taxon>
        <taxon>Alphaproteobacteria</taxon>
        <taxon>Rhodobacterales</taxon>
        <taxon>Roseobacteraceae</taxon>
        <taxon>Rhodophyticola</taxon>
    </lineage>
</organism>
<evidence type="ECO:0000256" key="1">
    <source>
        <dbReference type="ARBA" id="ARBA00022617"/>
    </source>
</evidence>
<dbReference type="AlphaFoldDB" id="A0A3L9Y216"/>
<evidence type="ECO:0000313" key="7">
    <source>
        <dbReference type="EMBL" id="RMA42492.1"/>
    </source>
</evidence>
<dbReference type="SUPFAM" id="SSF46458">
    <property type="entry name" value="Globin-like"/>
    <property type="match status" value="1"/>
</dbReference>
<dbReference type="PANTHER" id="PTHR43396">
    <property type="entry name" value="FLAVOHEMOPROTEIN"/>
    <property type="match status" value="1"/>
</dbReference>
<evidence type="ECO:0000256" key="3">
    <source>
        <dbReference type="ARBA" id="ARBA00022723"/>
    </source>
</evidence>
<keyword evidence="2 5" id="KW-0561">Oxygen transport</keyword>
<evidence type="ECO:0000313" key="8">
    <source>
        <dbReference type="Proteomes" id="UP000281343"/>
    </source>
</evidence>
<dbReference type="InterPro" id="IPR012292">
    <property type="entry name" value="Globin/Proto"/>
</dbReference>
<keyword evidence="1 5" id="KW-0349">Heme</keyword>
<dbReference type="Pfam" id="PF00042">
    <property type="entry name" value="Globin"/>
    <property type="match status" value="1"/>
</dbReference>
<dbReference type="RefSeq" id="WP_121897973.1">
    <property type="nucleotide sequence ID" value="NZ_RCNT01000004.1"/>
</dbReference>
<accession>A0A3L9Y216</accession>
<evidence type="ECO:0000256" key="5">
    <source>
        <dbReference type="RuleBase" id="RU000356"/>
    </source>
</evidence>
<evidence type="ECO:0000256" key="4">
    <source>
        <dbReference type="ARBA" id="ARBA00023004"/>
    </source>
</evidence>
<dbReference type="GO" id="GO:0046872">
    <property type="term" value="F:metal ion binding"/>
    <property type="evidence" value="ECO:0007669"/>
    <property type="project" value="UniProtKB-KW"/>
</dbReference>
<dbReference type="GO" id="GO:0020037">
    <property type="term" value="F:heme binding"/>
    <property type="evidence" value="ECO:0007669"/>
    <property type="project" value="InterPro"/>
</dbReference>
<dbReference type="GO" id="GO:0019825">
    <property type="term" value="F:oxygen binding"/>
    <property type="evidence" value="ECO:0007669"/>
    <property type="project" value="InterPro"/>
</dbReference>
<dbReference type="GO" id="GO:0046210">
    <property type="term" value="P:nitric oxide catabolic process"/>
    <property type="evidence" value="ECO:0007669"/>
    <property type="project" value="TreeGrafter"/>
</dbReference>
<dbReference type="GO" id="GO:0071500">
    <property type="term" value="P:cellular response to nitrosative stress"/>
    <property type="evidence" value="ECO:0007669"/>
    <property type="project" value="TreeGrafter"/>
</dbReference>
<reference evidence="7 8" key="1">
    <citation type="submission" date="2018-10" db="EMBL/GenBank/DDBJ databases">
        <authorList>
            <person name="Jung H.S."/>
            <person name="Jeon C.O."/>
        </authorList>
    </citation>
    <scope>NUCLEOTIDE SEQUENCE [LARGE SCALE GENOMIC DNA]</scope>
    <source>
        <strain evidence="7 8">MA-7-27</strain>
    </source>
</reference>
<dbReference type="EMBL" id="RCNT01000004">
    <property type="protein sequence ID" value="RMA42492.1"/>
    <property type="molecule type" value="Genomic_DNA"/>
</dbReference>
<dbReference type="GO" id="GO:0071949">
    <property type="term" value="F:FAD binding"/>
    <property type="evidence" value="ECO:0007669"/>
    <property type="project" value="TreeGrafter"/>
</dbReference>
<keyword evidence="7" id="KW-0675">Receptor</keyword>
<comment type="similarity">
    <text evidence="5">Belongs to the globin family.</text>
</comment>
<comment type="caution">
    <text evidence="7">The sequence shown here is derived from an EMBL/GenBank/DDBJ whole genome shotgun (WGS) entry which is preliminary data.</text>
</comment>
<dbReference type="PROSITE" id="PS01033">
    <property type="entry name" value="GLOBIN"/>
    <property type="match status" value="1"/>
</dbReference>
<keyword evidence="3" id="KW-0479">Metal-binding</keyword>
<keyword evidence="8" id="KW-1185">Reference proteome</keyword>
<gene>
    <name evidence="7" type="ORF">D9R08_10410</name>
</gene>
<dbReference type="Gene3D" id="1.10.490.10">
    <property type="entry name" value="Globins"/>
    <property type="match status" value="1"/>
</dbReference>
<feature type="domain" description="Globin" evidence="6">
    <location>
        <begin position="2"/>
        <end position="136"/>
    </location>
</feature>
<keyword evidence="5" id="KW-0813">Transport</keyword>
<sequence>MKLSEREKSILRESLLRFEEEREAMASLFYANMFKISPNLRPMFGSDIMGQTQKTMLELSAIVAILDDTDACARMIEELALRHIGYGVLPEHYPSVGEALLLTIQQVFGPRFSQEHYATWRAAYAEMSRIMIDAAYPDEKGIAV</sequence>